<dbReference type="PaxDb" id="515619-EUBREC_2009"/>
<dbReference type="InterPro" id="IPR000160">
    <property type="entry name" value="GGDEF_dom"/>
</dbReference>
<dbReference type="SUPFAM" id="SSF55073">
    <property type="entry name" value="Nucleotide cyclase"/>
    <property type="match status" value="1"/>
</dbReference>
<feature type="transmembrane region" description="Helical" evidence="1">
    <location>
        <begin position="163"/>
        <end position="184"/>
    </location>
</feature>
<evidence type="ECO:0000256" key="1">
    <source>
        <dbReference type="SAM" id="Phobius"/>
    </source>
</evidence>
<dbReference type="CDD" id="cd01949">
    <property type="entry name" value="GGDEF"/>
    <property type="match status" value="1"/>
</dbReference>
<dbReference type="HOGENOM" id="CLU_789278_0_0_9"/>
<evidence type="ECO:0000259" key="2">
    <source>
        <dbReference type="PROSITE" id="PS50887"/>
    </source>
</evidence>
<keyword evidence="1" id="KW-0472">Membrane</keyword>
<dbReference type="InterPro" id="IPR050469">
    <property type="entry name" value="Diguanylate_Cyclase"/>
</dbReference>
<dbReference type="STRING" id="515619.EUBREC_2009"/>
<dbReference type="SMART" id="SM00267">
    <property type="entry name" value="GGDEF"/>
    <property type="match status" value="1"/>
</dbReference>
<dbReference type="EMBL" id="CP001107">
    <property type="protein sequence ID" value="ACR75750.1"/>
    <property type="molecule type" value="Genomic_DNA"/>
</dbReference>
<accession>C4ZBL8</accession>
<name>C4ZBL8_AGARV</name>
<organism evidence="3 4">
    <name type="scientific">Agathobacter rectalis (strain ATCC 33656 / DSM 3377 / JCM 17463 / KCTC 5835 / VPI 0990)</name>
    <name type="common">Eubacterium rectale</name>
    <dbReference type="NCBI Taxonomy" id="515619"/>
    <lineage>
        <taxon>Bacteria</taxon>
        <taxon>Bacillati</taxon>
        <taxon>Bacillota</taxon>
        <taxon>Clostridia</taxon>
        <taxon>Lachnospirales</taxon>
        <taxon>Lachnospiraceae</taxon>
        <taxon>Agathobacter</taxon>
    </lineage>
</organism>
<dbReference type="NCBIfam" id="TIGR00254">
    <property type="entry name" value="GGDEF"/>
    <property type="match status" value="1"/>
</dbReference>
<evidence type="ECO:0000313" key="4">
    <source>
        <dbReference type="Proteomes" id="UP000001477"/>
    </source>
</evidence>
<protein>
    <submittedName>
        <fullName evidence="3">GGDEF family protein</fullName>
    </submittedName>
</protein>
<proteinExistence type="predicted"/>
<dbReference type="InterPro" id="IPR029787">
    <property type="entry name" value="Nucleotide_cyclase"/>
</dbReference>
<dbReference type="PROSITE" id="PS50887">
    <property type="entry name" value="GGDEF"/>
    <property type="match status" value="1"/>
</dbReference>
<reference evidence="3 4" key="1">
    <citation type="journal article" date="2009" name="Proc. Natl. Acad. Sci. U.S.A.">
        <title>Characterizing a model human gut microbiota composed of members of its two dominant bacterial phyla.</title>
        <authorList>
            <person name="Mahowald M.A."/>
            <person name="Rey F.E."/>
            <person name="Seedorf H."/>
            <person name="Turnbaugh P.J."/>
            <person name="Fulton R.S."/>
            <person name="Wollam A."/>
            <person name="Shah N."/>
            <person name="Wang C."/>
            <person name="Magrini V."/>
            <person name="Wilson R.K."/>
            <person name="Cantarel B.L."/>
            <person name="Coutinho P.M."/>
            <person name="Henrissat B."/>
            <person name="Crock L.W."/>
            <person name="Russell A."/>
            <person name="Verberkmoes N.C."/>
            <person name="Hettich R.L."/>
            <person name="Gordon J.I."/>
        </authorList>
    </citation>
    <scope>NUCLEOTIDE SEQUENCE [LARGE SCALE GENOMIC DNA]</scope>
    <source>
        <strain evidence="4">ATCC 33656 / DSM 3377 / JCM 17463 / KCTC 5835 / LMG 30912 / VPI 0990</strain>
    </source>
</reference>
<dbReference type="KEGG" id="ere:EUBREC_2009"/>
<dbReference type="PANTHER" id="PTHR45138:SF9">
    <property type="entry name" value="DIGUANYLATE CYCLASE DGCM-RELATED"/>
    <property type="match status" value="1"/>
</dbReference>
<dbReference type="RefSeq" id="WP_012742847.1">
    <property type="nucleotide sequence ID" value="NC_012781.1"/>
</dbReference>
<keyword evidence="1" id="KW-1133">Transmembrane helix</keyword>
<evidence type="ECO:0000313" key="3">
    <source>
        <dbReference type="EMBL" id="ACR75750.1"/>
    </source>
</evidence>
<dbReference type="GO" id="GO:0052621">
    <property type="term" value="F:diguanylate cyclase activity"/>
    <property type="evidence" value="ECO:0007669"/>
    <property type="project" value="TreeGrafter"/>
</dbReference>
<dbReference type="GeneID" id="86988797"/>
<dbReference type="Gene3D" id="3.30.70.270">
    <property type="match status" value="1"/>
</dbReference>
<feature type="domain" description="GGDEF" evidence="2">
    <location>
        <begin position="223"/>
        <end position="351"/>
    </location>
</feature>
<gene>
    <name evidence="3" type="ordered locus">EUBREC_2009</name>
</gene>
<dbReference type="InterPro" id="IPR043128">
    <property type="entry name" value="Rev_trsase/Diguanyl_cyclase"/>
</dbReference>
<dbReference type="Pfam" id="PF00990">
    <property type="entry name" value="GGDEF"/>
    <property type="match status" value="1"/>
</dbReference>
<sequence>MKLKNKKSRNIIGIIQSCLIFALVILVIFMMIQINRLQGTARVINYAGLVRGATQREVKLEITGSQNDELIKYLDDILSGLKYQDGNYDLIKLQDKEYQDKLQVQIDYWNKIKKEIEAVRSSGYENTDIVNMSETYFKLADDTVSAAENYSEKIATKIRTIELLSALDMLCLVILIIVQTIMAMKMARQNKLLEQRAYTDARTGLPNRSACKEILNNNEIISSPTACIIFDLNNLKFINDTMGHSAGDRLIVKFAGLLRSVFPEKDFVGRYGGDEFMVVIYDTDKAEVDEILKCLCLEKDKLNNTGNELQIDYACGWAISEDYKESTIQILFDRADSYMYENKQLCKKQNQ</sequence>
<dbReference type="Proteomes" id="UP000001477">
    <property type="component" value="Chromosome"/>
</dbReference>
<keyword evidence="1" id="KW-0812">Transmembrane</keyword>
<dbReference type="AlphaFoldDB" id="C4ZBL8"/>
<dbReference type="PANTHER" id="PTHR45138">
    <property type="entry name" value="REGULATORY COMPONENTS OF SENSORY TRANSDUCTION SYSTEM"/>
    <property type="match status" value="1"/>
</dbReference>
<feature type="transmembrane region" description="Helical" evidence="1">
    <location>
        <begin position="12"/>
        <end position="32"/>
    </location>
</feature>